<feature type="transmembrane region" description="Helical" evidence="1">
    <location>
        <begin position="75"/>
        <end position="93"/>
    </location>
</feature>
<dbReference type="Proteomes" id="UP000526501">
    <property type="component" value="Unassembled WGS sequence"/>
</dbReference>
<proteinExistence type="predicted"/>
<feature type="transmembrane region" description="Helical" evidence="1">
    <location>
        <begin position="29"/>
        <end position="51"/>
    </location>
</feature>
<feature type="transmembrane region" description="Helical" evidence="1">
    <location>
        <begin position="158"/>
        <end position="175"/>
    </location>
</feature>
<dbReference type="Gene3D" id="1.10.3730.20">
    <property type="match status" value="1"/>
</dbReference>
<keyword evidence="1" id="KW-0812">Transmembrane</keyword>
<keyword evidence="1" id="KW-0472">Membrane</keyword>
<feature type="transmembrane region" description="Helical" evidence="1">
    <location>
        <begin position="248"/>
        <end position="272"/>
    </location>
</feature>
<evidence type="ECO:0000259" key="2">
    <source>
        <dbReference type="Pfam" id="PF00892"/>
    </source>
</evidence>
<evidence type="ECO:0000313" key="3">
    <source>
        <dbReference type="EMBL" id="MBC2607008.1"/>
    </source>
</evidence>
<dbReference type="Pfam" id="PF00892">
    <property type="entry name" value="EamA"/>
    <property type="match status" value="1"/>
</dbReference>
<dbReference type="RefSeq" id="WP_185660873.1">
    <property type="nucleotide sequence ID" value="NZ_CAWPOO010000012.1"/>
</dbReference>
<name>A0A7X1E9A4_9BACT</name>
<dbReference type="InterPro" id="IPR037185">
    <property type="entry name" value="EmrE-like"/>
</dbReference>
<dbReference type="PANTHER" id="PTHR22911">
    <property type="entry name" value="ACYL-MALONYL CONDENSING ENZYME-RELATED"/>
    <property type="match status" value="1"/>
</dbReference>
<sequence>MNWVYEAVASALFLGVYDVFKKRSVMDNAVIPALYISVCTGASLWIPWVIWSSQGETPFPFLQVESLQLVDHLRLLLKSTIVSVSWVLSYFALKHLPVSLAGGIRATGPFWTLLAAVVIFTERPNGLQWWGIAVTLLSFVALSFAGKREGFVFHRNRWVFCMIGGTLAGTVSGLYDKYLMGTLGYQASTVQAWFSIYLVVVMFPMMLGWWRRWWPRGAFEWRWSMPLIGVSLLVADYLYFQALRDEDAMISVVSCLRRGGVLVSFTAGYFLFKERNYRAKTPCVLGILLGVVLIVLAR</sequence>
<evidence type="ECO:0000313" key="4">
    <source>
        <dbReference type="Proteomes" id="UP000526501"/>
    </source>
</evidence>
<dbReference type="AlphaFoldDB" id="A0A7X1E9A4"/>
<feature type="transmembrane region" description="Helical" evidence="1">
    <location>
        <begin position="127"/>
        <end position="146"/>
    </location>
</feature>
<comment type="caution">
    <text evidence="3">The sequence shown here is derived from an EMBL/GenBank/DDBJ whole genome shotgun (WGS) entry which is preliminary data.</text>
</comment>
<dbReference type="GO" id="GO:0016020">
    <property type="term" value="C:membrane"/>
    <property type="evidence" value="ECO:0007669"/>
    <property type="project" value="InterPro"/>
</dbReference>
<dbReference type="PANTHER" id="PTHR22911:SF137">
    <property type="entry name" value="SOLUTE CARRIER FAMILY 35 MEMBER G2-RELATED"/>
    <property type="match status" value="1"/>
</dbReference>
<evidence type="ECO:0000256" key="1">
    <source>
        <dbReference type="SAM" id="Phobius"/>
    </source>
</evidence>
<feature type="transmembrane region" description="Helical" evidence="1">
    <location>
        <begin position="190"/>
        <end position="211"/>
    </location>
</feature>
<feature type="domain" description="EamA" evidence="2">
    <location>
        <begin position="5"/>
        <end position="143"/>
    </location>
</feature>
<dbReference type="InterPro" id="IPR000620">
    <property type="entry name" value="EamA_dom"/>
</dbReference>
<dbReference type="SUPFAM" id="SSF103481">
    <property type="entry name" value="Multidrug resistance efflux transporter EmrE"/>
    <property type="match status" value="2"/>
</dbReference>
<gene>
    <name evidence="3" type="ORF">H5P27_13220</name>
</gene>
<protein>
    <submittedName>
        <fullName evidence="3">DMT family transporter</fullName>
    </submittedName>
</protein>
<keyword evidence="1" id="KW-1133">Transmembrane helix</keyword>
<feature type="transmembrane region" description="Helical" evidence="1">
    <location>
        <begin position="279"/>
        <end position="297"/>
    </location>
</feature>
<reference evidence="3 4" key="1">
    <citation type="submission" date="2020-07" db="EMBL/GenBank/DDBJ databases">
        <authorList>
            <person name="Feng X."/>
        </authorList>
    </citation>
    <scope>NUCLEOTIDE SEQUENCE [LARGE SCALE GENOMIC DNA]</scope>
    <source>
        <strain evidence="3 4">JCM23202</strain>
    </source>
</reference>
<feature type="transmembrane region" description="Helical" evidence="1">
    <location>
        <begin position="223"/>
        <end position="242"/>
    </location>
</feature>
<keyword evidence="4" id="KW-1185">Reference proteome</keyword>
<organism evidence="3 4">
    <name type="scientific">Pelagicoccus albus</name>
    <dbReference type="NCBI Taxonomy" id="415222"/>
    <lineage>
        <taxon>Bacteria</taxon>
        <taxon>Pseudomonadati</taxon>
        <taxon>Verrucomicrobiota</taxon>
        <taxon>Opitutia</taxon>
        <taxon>Puniceicoccales</taxon>
        <taxon>Pelagicoccaceae</taxon>
        <taxon>Pelagicoccus</taxon>
    </lineage>
</organism>
<dbReference type="EMBL" id="JACHVC010000012">
    <property type="protein sequence ID" value="MBC2607008.1"/>
    <property type="molecule type" value="Genomic_DNA"/>
</dbReference>
<accession>A0A7X1E9A4</accession>
<feature type="transmembrane region" description="Helical" evidence="1">
    <location>
        <begin position="100"/>
        <end position="121"/>
    </location>
</feature>